<evidence type="ECO:0000256" key="1">
    <source>
        <dbReference type="ARBA" id="ARBA00022723"/>
    </source>
</evidence>
<dbReference type="SUPFAM" id="SSF82927">
    <property type="entry name" value="Cysteine-rich DNA binding domain, (DM domain)"/>
    <property type="match status" value="2"/>
</dbReference>
<dbReference type="PROSITE" id="PS40000">
    <property type="entry name" value="DM_1"/>
    <property type="match status" value="1"/>
</dbReference>
<dbReference type="CDD" id="cd23659">
    <property type="entry name" value="USP_At3g01520-like"/>
    <property type="match status" value="1"/>
</dbReference>
<evidence type="ECO:0000256" key="5">
    <source>
        <dbReference type="PROSITE-ProRule" id="PRU00070"/>
    </source>
</evidence>
<keyword evidence="3 5" id="KW-0238">DNA-binding</keyword>
<dbReference type="WBParaSite" id="maker-unitig_41261-snap-gene-0.2-mRNA-1">
    <property type="protein sequence ID" value="maker-unitig_41261-snap-gene-0.2-mRNA-1"/>
    <property type="gene ID" value="maker-unitig_41261-snap-gene-0.2"/>
</dbReference>
<sequence>LDRGHSNTQPSSGGGQHSSDYLCRKVPAHGLKAPVRRRHKKLCPYLTCGCQACRMVDRSRRVVARQIAMYRDQRGALRLPDLQPPTLGVAEPQCCDRVQQQQAASPLTAHCRKCRNHGLSVEWRGHKRRCPFLACRCDACALIVERKRTEKALRQMAAPKAAAPENMEAPSSQQQSQLLAEKQKFDNKPSRVVAIAVDGGEQSKRRFDYFMRRLYRRGDHVTFLHVEAPPSGLWSDPSQPRAAWSAKSHPTGACPYNLTDARWLCEYCGGPGPAIVKLAEDRGADLLVVGSRGLGTVRRTVLGSVSPTWCTTAVCRLCGAKHCSYY</sequence>
<dbReference type="InterPro" id="IPR026607">
    <property type="entry name" value="DMRT"/>
</dbReference>
<dbReference type="PANTHER" id="PTHR12322">
    <property type="entry name" value="DOUBLESEX AND MAB-3 RELATED TRANSCRIPTION FACTOR DMRT"/>
    <property type="match status" value="1"/>
</dbReference>
<keyword evidence="8" id="KW-1185">Reference proteome</keyword>
<keyword evidence="1 5" id="KW-0479">Metal-binding</keyword>
<dbReference type="PRINTS" id="PR01438">
    <property type="entry name" value="UNVRSLSTRESS"/>
</dbReference>
<feature type="domain" description="DM" evidence="7">
    <location>
        <begin position="111"/>
        <end position="155"/>
    </location>
</feature>
<dbReference type="GO" id="GO:0000978">
    <property type="term" value="F:RNA polymerase II cis-regulatory region sequence-specific DNA binding"/>
    <property type="evidence" value="ECO:0007669"/>
    <property type="project" value="TreeGrafter"/>
</dbReference>
<reference evidence="9" key="1">
    <citation type="submission" date="2016-11" db="UniProtKB">
        <authorList>
            <consortium name="WormBaseParasite"/>
        </authorList>
    </citation>
    <scope>IDENTIFICATION</scope>
</reference>
<dbReference type="InterPro" id="IPR001275">
    <property type="entry name" value="DM_DNA-bd"/>
</dbReference>
<evidence type="ECO:0000256" key="4">
    <source>
        <dbReference type="ARBA" id="ARBA00023242"/>
    </source>
</evidence>
<evidence type="ECO:0000313" key="8">
    <source>
        <dbReference type="Proteomes" id="UP000095280"/>
    </source>
</evidence>
<evidence type="ECO:0000256" key="2">
    <source>
        <dbReference type="ARBA" id="ARBA00022833"/>
    </source>
</evidence>
<keyword evidence="4 5" id="KW-0539">Nucleus</keyword>
<dbReference type="InterPro" id="IPR006015">
    <property type="entry name" value="Universal_stress_UspA"/>
</dbReference>
<dbReference type="Pfam" id="PF00751">
    <property type="entry name" value="DM"/>
    <property type="match status" value="2"/>
</dbReference>
<feature type="compositionally biased region" description="Polar residues" evidence="6">
    <location>
        <begin position="1"/>
        <end position="11"/>
    </location>
</feature>
<dbReference type="Proteomes" id="UP000095280">
    <property type="component" value="Unplaced"/>
</dbReference>
<dbReference type="GO" id="GO:0005634">
    <property type="term" value="C:nucleus"/>
    <property type="evidence" value="ECO:0007669"/>
    <property type="project" value="UniProtKB-SubCell"/>
</dbReference>
<evidence type="ECO:0000256" key="3">
    <source>
        <dbReference type="ARBA" id="ARBA00023125"/>
    </source>
</evidence>
<evidence type="ECO:0000313" key="9">
    <source>
        <dbReference type="WBParaSite" id="maker-unitig_41261-snap-gene-0.2-mRNA-1"/>
    </source>
</evidence>
<dbReference type="Pfam" id="PF00582">
    <property type="entry name" value="Usp"/>
    <property type="match status" value="1"/>
</dbReference>
<feature type="region of interest" description="Disordered" evidence="6">
    <location>
        <begin position="1"/>
        <end position="21"/>
    </location>
</feature>
<dbReference type="GO" id="GO:0000981">
    <property type="term" value="F:DNA-binding transcription factor activity, RNA polymerase II-specific"/>
    <property type="evidence" value="ECO:0007669"/>
    <property type="project" value="TreeGrafter"/>
</dbReference>
<dbReference type="Gene3D" id="4.10.1040.10">
    <property type="entry name" value="DM DNA-binding domain"/>
    <property type="match status" value="2"/>
</dbReference>
<dbReference type="SUPFAM" id="SSF52402">
    <property type="entry name" value="Adenine nucleotide alpha hydrolases-like"/>
    <property type="match status" value="1"/>
</dbReference>
<feature type="domain" description="DM" evidence="7">
    <location>
        <begin position="23"/>
        <end position="71"/>
    </location>
</feature>
<dbReference type="SMART" id="SM00301">
    <property type="entry name" value="DM"/>
    <property type="match status" value="2"/>
</dbReference>
<dbReference type="InterPro" id="IPR014729">
    <property type="entry name" value="Rossmann-like_a/b/a_fold"/>
</dbReference>
<feature type="DNA-binding region" description="DM" evidence="5">
    <location>
        <begin position="111"/>
        <end position="155"/>
    </location>
</feature>
<accession>A0A1I8FPH8</accession>
<organism evidence="8 9">
    <name type="scientific">Macrostomum lignano</name>
    <dbReference type="NCBI Taxonomy" id="282301"/>
    <lineage>
        <taxon>Eukaryota</taxon>
        <taxon>Metazoa</taxon>
        <taxon>Spiralia</taxon>
        <taxon>Lophotrochozoa</taxon>
        <taxon>Platyhelminthes</taxon>
        <taxon>Rhabditophora</taxon>
        <taxon>Macrostomorpha</taxon>
        <taxon>Macrostomida</taxon>
        <taxon>Macrostomidae</taxon>
        <taxon>Macrostomum</taxon>
    </lineage>
</organism>
<protein>
    <submittedName>
        <fullName evidence="9">Usp domain-containing protein</fullName>
    </submittedName>
</protein>
<dbReference type="PANTHER" id="PTHR12322:SF53">
    <property type="entry name" value="DOUBLESEX-MAB RELATED 11E"/>
    <property type="match status" value="1"/>
</dbReference>
<feature type="DNA-binding region" description="DM" evidence="5">
    <location>
        <begin position="23"/>
        <end position="71"/>
    </location>
</feature>
<name>A0A1I8FPH8_9PLAT</name>
<evidence type="ECO:0000256" key="6">
    <source>
        <dbReference type="SAM" id="MobiDB-lite"/>
    </source>
</evidence>
<proteinExistence type="predicted"/>
<dbReference type="PROSITE" id="PS50809">
    <property type="entry name" value="DM_2"/>
    <property type="match status" value="2"/>
</dbReference>
<dbReference type="Gene3D" id="3.40.50.620">
    <property type="entry name" value="HUPs"/>
    <property type="match status" value="1"/>
</dbReference>
<dbReference type="GO" id="GO:0007548">
    <property type="term" value="P:sex differentiation"/>
    <property type="evidence" value="ECO:0007669"/>
    <property type="project" value="TreeGrafter"/>
</dbReference>
<comment type="subcellular location">
    <subcellularLocation>
        <location evidence="5">Nucleus</location>
    </subcellularLocation>
</comment>
<dbReference type="AlphaFoldDB" id="A0A1I8FPH8"/>
<evidence type="ECO:0000259" key="7">
    <source>
        <dbReference type="PROSITE" id="PS50809"/>
    </source>
</evidence>
<dbReference type="InterPro" id="IPR036407">
    <property type="entry name" value="DM_DNA-bd_sf"/>
</dbReference>
<dbReference type="GO" id="GO:0046872">
    <property type="term" value="F:metal ion binding"/>
    <property type="evidence" value="ECO:0007669"/>
    <property type="project" value="UniProtKB-KW"/>
</dbReference>
<keyword evidence="2 5" id="KW-0862">Zinc</keyword>
<dbReference type="InterPro" id="IPR006016">
    <property type="entry name" value="UspA"/>
</dbReference>